<evidence type="ECO:0000256" key="4">
    <source>
        <dbReference type="ARBA" id="ARBA00023163"/>
    </source>
</evidence>
<reference evidence="7 8" key="1">
    <citation type="submission" date="2016-10" db="EMBL/GenBank/DDBJ databases">
        <authorList>
            <person name="de Groot N.N."/>
        </authorList>
    </citation>
    <scope>NUCLEOTIDE SEQUENCE [LARGE SCALE GENOMIC DNA]</scope>
    <source>
        <strain evidence="7 8">DSM 18610</strain>
    </source>
</reference>
<keyword evidence="4" id="KW-0804">Transcription</keyword>
<dbReference type="AlphaFoldDB" id="A0A1H9LKG3"/>
<name>A0A1H9LKG3_9SPHI</name>
<dbReference type="Pfam" id="PF08281">
    <property type="entry name" value="Sigma70_r4_2"/>
    <property type="match status" value="1"/>
</dbReference>
<dbReference type="NCBIfam" id="TIGR02937">
    <property type="entry name" value="sigma70-ECF"/>
    <property type="match status" value="1"/>
</dbReference>
<comment type="similarity">
    <text evidence="1">Belongs to the sigma-70 factor family. ECF subfamily.</text>
</comment>
<dbReference type="PANTHER" id="PTHR43133:SF46">
    <property type="entry name" value="RNA POLYMERASE SIGMA-70 FACTOR ECF SUBFAMILY"/>
    <property type="match status" value="1"/>
</dbReference>
<feature type="domain" description="RNA polymerase sigma-70 region 2" evidence="5">
    <location>
        <begin position="34"/>
        <end position="99"/>
    </location>
</feature>
<dbReference type="InterPro" id="IPR036388">
    <property type="entry name" value="WH-like_DNA-bd_sf"/>
</dbReference>
<dbReference type="OrthoDB" id="1491902at2"/>
<evidence type="ECO:0000313" key="7">
    <source>
        <dbReference type="EMBL" id="SER11687.1"/>
    </source>
</evidence>
<dbReference type="EMBL" id="FOGG01000004">
    <property type="protein sequence ID" value="SER11687.1"/>
    <property type="molecule type" value="Genomic_DNA"/>
</dbReference>
<dbReference type="SUPFAM" id="SSF88659">
    <property type="entry name" value="Sigma3 and sigma4 domains of RNA polymerase sigma factors"/>
    <property type="match status" value="1"/>
</dbReference>
<dbReference type="InterPro" id="IPR013324">
    <property type="entry name" value="RNA_pol_sigma_r3/r4-like"/>
</dbReference>
<dbReference type="GO" id="GO:0006352">
    <property type="term" value="P:DNA-templated transcription initiation"/>
    <property type="evidence" value="ECO:0007669"/>
    <property type="project" value="InterPro"/>
</dbReference>
<dbReference type="InterPro" id="IPR039425">
    <property type="entry name" value="RNA_pol_sigma-70-like"/>
</dbReference>
<dbReference type="Gene3D" id="1.10.1740.10">
    <property type="match status" value="1"/>
</dbReference>
<dbReference type="GO" id="GO:0016987">
    <property type="term" value="F:sigma factor activity"/>
    <property type="evidence" value="ECO:0007669"/>
    <property type="project" value="UniProtKB-KW"/>
</dbReference>
<sequence>MKGEHVTASSENDHILKKHIQGCVRNERDSQKALYKHFYSFAMAICLRYANNRLDAAGILNDGFFKAFKHISKYESDKAFMPWLGRIITNTAIDYYRTNLKFTDHADIAEYEHIAQVSSVYDQLAYNDLLEMVQKLSPAYRTVFNLYAIDGYTHEEIGEMLNISAGTSKSNLFKARQKLQDMLKGADARIYHVNNTVNDERNVLQVRLNTKMQ</sequence>
<evidence type="ECO:0000259" key="6">
    <source>
        <dbReference type="Pfam" id="PF08281"/>
    </source>
</evidence>
<evidence type="ECO:0000259" key="5">
    <source>
        <dbReference type="Pfam" id="PF04542"/>
    </source>
</evidence>
<evidence type="ECO:0000256" key="3">
    <source>
        <dbReference type="ARBA" id="ARBA00023082"/>
    </source>
</evidence>
<dbReference type="SUPFAM" id="SSF88946">
    <property type="entry name" value="Sigma2 domain of RNA polymerase sigma factors"/>
    <property type="match status" value="1"/>
</dbReference>
<dbReference type="GO" id="GO:0003677">
    <property type="term" value="F:DNA binding"/>
    <property type="evidence" value="ECO:0007669"/>
    <property type="project" value="InterPro"/>
</dbReference>
<keyword evidence="2" id="KW-0805">Transcription regulation</keyword>
<feature type="domain" description="RNA polymerase sigma factor 70 region 4 type 2" evidence="6">
    <location>
        <begin position="128"/>
        <end position="179"/>
    </location>
</feature>
<evidence type="ECO:0000256" key="1">
    <source>
        <dbReference type="ARBA" id="ARBA00010641"/>
    </source>
</evidence>
<protein>
    <submittedName>
        <fullName evidence="7">RNA polymerase sigma-70 factor, ECF subfamily</fullName>
    </submittedName>
</protein>
<dbReference type="Proteomes" id="UP000199572">
    <property type="component" value="Unassembled WGS sequence"/>
</dbReference>
<dbReference type="InterPro" id="IPR007627">
    <property type="entry name" value="RNA_pol_sigma70_r2"/>
</dbReference>
<dbReference type="Pfam" id="PF04542">
    <property type="entry name" value="Sigma70_r2"/>
    <property type="match status" value="1"/>
</dbReference>
<dbReference type="CDD" id="cd06171">
    <property type="entry name" value="Sigma70_r4"/>
    <property type="match status" value="1"/>
</dbReference>
<keyword evidence="3" id="KW-0731">Sigma factor</keyword>
<dbReference type="Gene3D" id="1.10.10.10">
    <property type="entry name" value="Winged helix-like DNA-binding domain superfamily/Winged helix DNA-binding domain"/>
    <property type="match status" value="1"/>
</dbReference>
<accession>A0A1H9LKG3</accession>
<proteinExistence type="inferred from homology"/>
<evidence type="ECO:0000313" key="8">
    <source>
        <dbReference type="Proteomes" id="UP000199572"/>
    </source>
</evidence>
<organism evidence="7 8">
    <name type="scientific">Pedobacter rhizosphaerae</name>
    <dbReference type="NCBI Taxonomy" id="390241"/>
    <lineage>
        <taxon>Bacteria</taxon>
        <taxon>Pseudomonadati</taxon>
        <taxon>Bacteroidota</taxon>
        <taxon>Sphingobacteriia</taxon>
        <taxon>Sphingobacteriales</taxon>
        <taxon>Sphingobacteriaceae</taxon>
        <taxon>Pedobacter</taxon>
    </lineage>
</organism>
<dbReference type="STRING" id="390241.SAMN04488023_104180"/>
<dbReference type="PANTHER" id="PTHR43133">
    <property type="entry name" value="RNA POLYMERASE ECF-TYPE SIGMA FACTO"/>
    <property type="match status" value="1"/>
</dbReference>
<evidence type="ECO:0000256" key="2">
    <source>
        <dbReference type="ARBA" id="ARBA00023015"/>
    </source>
</evidence>
<gene>
    <name evidence="7" type="ORF">SAMN04488023_104180</name>
</gene>
<dbReference type="InterPro" id="IPR013325">
    <property type="entry name" value="RNA_pol_sigma_r2"/>
</dbReference>
<keyword evidence="8" id="KW-1185">Reference proteome</keyword>
<dbReference type="InterPro" id="IPR013249">
    <property type="entry name" value="RNA_pol_sigma70_r4_t2"/>
</dbReference>
<dbReference type="InterPro" id="IPR014284">
    <property type="entry name" value="RNA_pol_sigma-70_dom"/>
</dbReference>